<feature type="coiled-coil region" evidence="2">
    <location>
        <begin position="85"/>
        <end position="140"/>
    </location>
</feature>
<protein>
    <submittedName>
        <fullName evidence="3">Uncharacterized protein</fullName>
    </submittedName>
</protein>
<dbReference type="PANTHER" id="PTHR21549:SF1">
    <property type="entry name" value="COILED-COIL DOMAIN-CONTAINING PROTEIN 148"/>
    <property type="match status" value="1"/>
</dbReference>
<dbReference type="InParanoid" id="F4NXY6"/>
<name>F4NXY6_BATDJ</name>
<keyword evidence="1 2" id="KW-0175">Coiled coil</keyword>
<dbReference type="GeneID" id="18238272"/>
<feature type="coiled-coil region" evidence="2">
    <location>
        <begin position="394"/>
        <end position="454"/>
    </location>
</feature>
<dbReference type="InterPro" id="IPR039902">
    <property type="entry name" value="CCDC148/CCDC112"/>
</dbReference>
<dbReference type="Proteomes" id="UP000007241">
    <property type="component" value="Unassembled WGS sequence"/>
</dbReference>
<sequence length="542" mass="63876">MQYKQFICTNTNLTRVLGKVDGLERYAVISILYLESELQNCVSSVLQITNEDPAEIIDTFETIADSEMSQNQYIETERQEIYNTVVEVKAVIEDINRQKQKNEQNYKPNQSMHIKLHQLLESLQRRFDKDESQILELKKDIANLCGDALVLDQTHIQNPWIYIDGNIQRFSTIKSVDALLTERCQLDYQNLVDWYYNHLHQLSLTYAQVIQHKYGGWTSSEHSRYEKINEEYPCDMRGRSALFYDRLILEFPKLSLHKLKEHEMWTIKLTAFKNHKRSIEIAFEARMKEIVALTVNQFMEAKQIYQEQSAILEQKEANLQKSAAIQNRICKWRNARIQQLKIAAAKRHAEMEAQLELNRIKFEREGYRRESDKAKLQEFFDKKQRIKEKEMEVSKKAQQRLNAQKAVLQQINEERIEFRENQRIQRLEDKKMSALQVKARQDALERQLDRLRATVAVDIQSDWNRIMGDTIAFAESKKDLKQPEWFKNNSFTIDQIMKDKRAQISQVLHSQGLLSSKYASQVLTAIQPKHTRPDQATTIKLG</sequence>
<organism evidence="3 4">
    <name type="scientific">Batrachochytrium dendrobatidis (strain JAM81 / FGSC 10211)</name>
    <name type="common">Frog chytrid fungus</name>
    <dbReference type="NCBI Taxonomy" id="684364"/>
    <lineage>
        <taxon>Eukaryota</taxon>
        <taxon>Fungi</taxon>
        <taxon>Fungi incertae sedis</taxon>
        <taxon>Chytridiomycota</taxon>
        <taxon>Chytridiomycota incertae sedis</taxon>
        <taxon>Chytridiomycetes</taxon>
        <taxon>Rhizophydiales</taxon>
        <taxon>Rhizophydiales incertae sedis</taxon>
        <taxon>Batrachochytrium</taxon>
    </lineage>
</organism>
<accession>F4NXY6</accession>
<dbReference type="EMBL" id="GL882881">
    <property type="protein sequence ID" value="EGF82225.1"/>
    <property type="molecule type" value="Genomic_DNA"/>
</dbReference>
<dbReference type="RefSeq" id="XP_006677341.1">
    <property type="nucleotide sequence ID" value="XM_006677278.1"/>
</dbReference>
<dbReference type="HOGENOM" id="CLU_502454_0_0_1"/>
<dbReference type="AlphaFoldDB" id="F4NXY6"/>
<dbReference type="OMA" id="KLKKYWA"/>
<keyword evidence="4" id="KW-1185">Reference proteome</keyword>
<evidence type="ECO:0000313" key="4">
    <source>
        <dbReference type="Proteomes" id="UP000007241"/>
    </source>
</evidence>
<evidence type="ECO:0000313" key="3">
    <source>
        <dbReference type="EMBL" id="EGF82225.1"/>
    </source>
</evidence>
<reference evidence="3 4" key="1">
    <citation type="submission" date="2009-12" db="EMBL/GenBank/DDBJ databases">
        <title>The draft genome of Batrachochytrium dendrobatidis.</title>
        <authorList>
            <consortium name="US DOE Joint Genome Institute (JGI-PGF)"/>
            <person name="Kuo A."/>
            <person name="Salamov A."/>
            <person name="Schmutz J."/>
            <person name="Lucas S."/>
            <person name="Pitluck S."/>
            <person name="Rosenblum E."/>
            <person name="Stajich J."/>
            <person name="Eisen M."/>
            <person name="Grigoriev I.V."/>
        </authorList>
    </citation>
    <scope>NUCLEOTIDE SEQUENCE [LARGE SCALE GENOMIC DNA]</scope>
    <source>
        <strain evidence="4">JAM81 / FGSC 10211</strain>
    </source>
</reference>
<evidence type="ECO:0000256" key="2">
    <source>
        <dbReference type="SAM" id="Coils"/>
    </source>
</evidence>
<proteinExistence type="predicted"/>
<dbReference type="OrthoDB" id="448087at2759"/>
<dbReference type="PANTHER" id="PTHR21549">
    <property type="entry name" value="MUTATED IN BLADDER CANCER 1"/>
    <property type="match status" value="1"/>
</dbReference>
<gene>
    <name evidence="3" type="ORF">BATDEDRAFT_23655</name>
</gene>
<evidence type="ECO:0000256" key="1">
    <source>
        <dbReference type="ARBA" id="ARBA00023054"/>
    </source>
</evidence>